<name>A0A0F9LW07_9ZZZZ</name>
<reference evidence="1" key="1">
    <citation type="journal article" date="2015" name="Nature">
        <title>Complex archaea that bridge the gap between prokaryotes and eukaryotes.</title>
        <authorList>
            <person name="Spang A."/>
            <person name="Saw J.H."/>
            <person name="Jorgensen S.L."/>
            <person name="Zaremba-Niedzwiedzka K."/>
            <person name="Martijn J."/>
            <person name="Lind A.E."/>
            <person name="van Eijk R."/>
            <person name="Schleper C."/>
            <person name="Guy L."/>
            <person name="Ettema T.J."/>
        </authorList>
    </citation>
    <scope>NUCLEOTIDE SEQUENCE</scope>
</reference>
<protein>
    <submittedName>
        <fullName evidence="1">Uncharacterized protein</fullName>
    </submittedName>
</protein>
<evidence type="ECO:0000313" key="1">
    <source>
        <dbReference type="EMBL" id="KKM91296.1"/>
    </source>
</evidence>
<dbReference type="AlphaFoldDB" id="A0A0F9LW07"/>
<accession>A0A0F9LW07</accession>
<gene>
    <name evidence="1" type="ORF">LCGC14_1230040</name>
</gene>
<comment type="caution">
    <text evidence="1">The sequence shown here is derived from an EMBL/GenBank/DDBJ whole genome shotgun (WGS) entry which is preliminary data.</text>
</comment>
<sequence length="40" mass="4915">MFKLPVGEFRKNRKGPGGYSWWCKICHRDYDLETKVKRRK</sequence>
<proteinExistence type="predicted"/>
<dbReference type="EMBL" id="LAZR01006555">
    <property type="protein sequence ID" value="KKM91296.1"/>
    <property type="molecule type" value="Genomic_DNA"/>
</dbReference>
<organism evidence="1">
    <name type="scientific">marine sediment metagenome</name>
    <dbReference type="NCBI Taxonomy" id="412755"/>
    <lineage>
        <taxon>unclassified sequences</taxon>
        <taxon>metagenomes</taxon>
        <taxon>ecological metagenomes</taxon>
    </lineage>
</organism>